<organism evidence="3 4">
    <name type="scientific">Methylomonas albis</name>
    <dbReference type="NCBI Taxonomy" id="1854563"/>
    <lineage>
        <taxon>Bacteria</taxon>
        <taxon>Pseudomonadati</taxon>
        <taxon>Pseudomonadota</taxon>
        <taxon>Gammaproteobacteria</taxon>
        <taxon>Methylococcales</taxon>
        <taxon>Methylococcaceae</taxon>
        <taxon>Methylomonas</taxon>
    </lineage>
</organism>
<feature type="transmembrane region" description="Helical" evidence="1">
    <location>
        <begin position="499"/>
        <end position="523"/>
    </location>
</feature>
<keyword evidence="1" id="KW-1133">Transmembrane helix</keyword>
<comment type="caution">
    <text evidence="3">The sequence shown here is derived from an EMBL/GenBank/DDBJ whole genome shotgun (WGS) entry which is preliminary data.</text>
</comment>
<evidence type="ECO:0000313" key="3">
    <source>
        <dbReference type="EMBL" id="MBD9356067.1"/>
    </source>
</evidence>
<reference evidence="3 4" key="1">
    <citation type="submission" date="2020-09" db="EMBL/GenBank/DDBJ databases">
        <title>Methylomonas albis sp. nov. and Methylomonas fluvii sp. nov.: Two cold-adapted methanotrophs from the River Elbe and an amended description of Methylovulum psychrotolerans strain Eb1.</title>
        <authorList>
            <person name="Bussmann I.K."/>
            <person name="Klings K.-W."/>
            <person name="Warnstedt J."/>
            <person name="Hoppert M."/>
            <person name="Saborowski A."/>
            <person name="Horn F."/>
            <person name="Liebner S."/>
        </authorList>
    </citation>
    <scope>NUCLEOTIDE SEQUENCE [LARGE SCALE GENOMIC DNA]</scope>
    <source>
        <strain evidence="3 4">EbA</strain>
    </source>
</reference>
<keyword evidence="1" id="KW-0472">Membrane</keyword>
<dbReference type="Pfam" id="PF00534">
    <property type="entry name" value="Glycos_transf_1"/>
    <property type="match status" value="1"/>
</dbReference>
<dbReference type="EMBL" id="JACXSS010000001">
    <property type="protein sequence ID" value="MBD9356067.1"/>
    <property type="molecule type" value="Genomic_DNA"/>
</dbReference>
<dbReference type="Gene3D" id="3.40.50.2000">
    <property type="entry name" value="Glycogen Phosphorylase B"/>
    <property type="match status" value="1"/>
</dbReference>
<dbReference type="PANTHER" id="PTHR46401:SF8">
    <property type="entry name" value="BLL6006 PROTEIN"/>
    <property type="match status" value="1"/>
</dbReference>
<keyword evidence="4" id="KW-1185">Reference proteome</keyword>
<sequence>MSKIKLQHQKRIFWLGMHKVLVETEFPMLKKMGYEVFRPPYLSNIQDQSVSDKWEVGDTTLPRNVLNKLCRYNFFYNSISHEIGEILNTYFDVVIVTIHPDWLLSVLKVFSGTVLYRCYGQIGIVSKKLYENGAFDLIQGRENFWFLPHANECLSDEQIWLQNVGHVVPYWLTDDVLDLKDTWATTEIRRQTIALSCPNITNAYYQTHFRYLKEFFEQRKFRYYGVQLEPNADPNVVGTLSRAAFLSEFSKESGYIYTYRERNVCYLPPIEMMMLGGPVLYFPNSLLHRYFGFNSPGLVKNEEDALRVAQLIINGDKALISEIIDSQESIRRRYLKEYGQPIFENTIKALLESSSSSVTPKIIYDLNQQEIFDYDPVLILSHFKNTYVHCNGLYSSIEETPRVMQQFVKALNLKDIPVMVTALENEATVVHGFYAAECASPDLVKVIPLSELGIYYLENASNRFIKSLINGCGNRSNEHFLRILDTIKGKRKIRNIKSFYRLIKSILTYLFLLFQNIIIAYVASKKISKLFSSISPKLRYAVVPHYYNFPEAISLNAPLLAYIPDYIPHFFTGRECFPKSNKNVAIGVKLAKKAKKVLTDSAFSKEYLPNSALKVPADKIVSFLTPYFGASNKQNDLMAIPINLIQKLDGRKFVFYPAQYHPNKRLDLLVRSWCLAVKSLPELFLVLTASFIPEVSQNEIRSNGLLDKLFIFNKVNDTTLAWLYKNASCLGYSSEMEGNFPTQLLDALINDCPIVCMDNPLIRFELCSYMELLLHAPFADVGKFAELILHAIEYRNEVLDNQNLLKNEIIEHFSFQKFAANVYALDTEMANYEF</sequence>
<gene>
    <name evidence="3" type="ORF">IE877_09215</name>
</gene>
<proteinExistence type="predicted"/>
<dbReference type="Proteomes" id="UP000652176">
    <property type="component" value="Unassembled WGS sequence"/>
</dbReference>
<protein>
    <submittedName>
        <fullName evidence="3">Glycosyltransferase</fullName>
    </submittedName>
</protein>
<dbReference type="InterPro" id="IPR001296">
    <property type="entry name" value="Glyco_trans_1"/>
</dbReference>
<evidence type="ECO:0000313" key="4">
    <source>
        <dbReference type="Proteomes" id="UP000652176"/>
    </source>
</evidence>
<dbReference type="SUPFAM" id="SSF53756">
    <property type="entry name" value="UDP-Glycosyltransferase/glycogen phosphorylase"/>
    <property type="match status" value="1"/>
</dbReference>
<keyword evidence="1" id="KW-0812">Transmembrane</keyword>
<dbReference type="PANTHER" id="PTHR46401">
    <property type="entry name" value="GLYCOSYLTRANSFERASE WBBK-RELATED"/>
    <property type="match status" value="1"/>
</dbReference>
<accession>A0ABR9CYW3</accession>
<evidence type="ECO:0000256" key="1">
    <source>
        <dbReference type="SAM" id="Phobius"/>
    </source>
</evidence>
<dbReference type="RefSeq" id="WP_192374457.1">
    <property type="nucleotide sequence ID" value="NZ_CAJHIV010000001.1"/>
</dbReference>
<feature type="domain" description="Glycosyl transferase family 1" evidence="2">
    <location>
        <begin position="649"/>
        <end position="794"/>
    </location>
</feature>
<name>A0ABR9CYW3_9GAMM</name>
<evidence type="ECO:0000259" key="2">
    <source>
        <dbReference type="Pfam" id="PF00534"/>
    </source>
</evidence>